<sequence>MSLVAELKRRNVFRVGLAYAIAAWLIMQVLEIVLESFGSPAWVMKTVIVVLAAGLPLALIFAWAFELTPEGIKREKDVDRTQSITHKTGRKLDRMIIAVLAAAVVVLLVDRFMGSQIGPAPATGTASASKSGSDSGSEAQGNPVPAEKSVAVLPFVNMSSDPEQEYFSDGISEEILNSLARVRDLKVAGRTSSFAFKGENKDLREIGQTLGVENILEGSVRKSGTKVRITAQLIQVGDGFHLWSESYDRELDDVFAIQDEIASAILEQLKAHLLDGERAALASTRANSEAYDLYLLAKQRIYVRSKPTLESAVDLLDQAIGIDPQYAPAYAQRAITTLLLSDEDYGTIPAEKAEAQALTYVKQAVDLDPEDPEVLAASGLYQMNRPGKTDEAIAALERALEINPNLVNASNWLQAAYARAGRIEEAVEVLETLVERDPLYRPGVANVTSWWVNRGQIDKARALIERIRPSMPNDPFLLRMESSVLYASAEYAKGLRLAEKALALRPNHYPNQDAVGQGLLVTGQYERLAAEGHPWQRIIALQALGRLEEAILLAQQEAGKGDDVGSLIGLLANSGRPEEAVEFIEDRWDSLDAYEADYPLLGGGGVDTMLDIALAYSLTGNQARFDDAMARTRNGLDRLYAMGMQNDFLPLLDAVWHTLTGDPNGALELLDTAVDRGFIAAARLSDAWAALKALDGDPEFEGIQARMWEHLNEERAELGLEPYLT</sequence>
<protein>
    <submittedName>
        <fullName evidence="3">Tetratricopeptide repeat protein</fullName>
    </submittedName>
</protein>
<dbReference type="Pfam" id="PF14559">
    <property type="entry name" value="TPR_19"/>
    <property type="match status" value="1"/>
</dbReference>
<dbReference type="Gene3D" id="3.40.50.10070">
    <property type="entry name" value="TolB, N-terminal domain"/>
    <property type="match status" value="1"/>
</dbReference>
<dbReference type="Proteomes" id="UP001359886">
    <property type="component" value="Unassembled WGS sequence"/>
</dbReference>
<feature type="region of interest" description="Disordered" evidence="1">
    <location>
        <begin position="121"/>
        <end position="144"/>
    </location>
</feature>
<comment type="caution">
    <text evidence="3">The sequence shown here is derived from an EMBL/GenBank/DDBJ whole genome shotgun (WGS) entry which is preliminary data.</text>
</comment>
<dbReference type="SUPFAM" id="SSF48452">
    <property type="entry name" value="TPR-like"/>
    <property type="match status" value="1"/>
</dbReference>
<evidence type="ECO:0000256" key="2">
    <source>
        <dbReference type="SAM" id="Phobius"/>
    </source>
</evidence>
<evidence type="ECO:0000313" key="3">
    <source>
        <dbReference type="EMBL" id="MEJ8569576.1"/>
    </source>
</evidence>
<organism evidence="3 4">
    <name type="scientific">Elongatibacter sediminis</name>
    <dbReference type="NCBI Taxonomy" id="3119006"/>
    <lineage>
        <taxon>Bacteria</taxon>
        <taxon>Pseudomonadati</taxon>
        <taxon>Pseudomonadota</taxon>
        <taxon>Gammaproteobacteria</taxon>
        <taxon>Chromatiales</taxon>
        <taxon>Wenzhouxiangellaceae</taxon>
        <taxon>Elongatibacter</taxon>
    </lineage>
</organism>
<dbReference type="PANTHER" id="PTHR12558">
    <property type="entry name" value="CELL DIVISION CYCLE 16,23,27"/>
    <property type="match status" value="1"/>
</dbReference>
<name>A0AAW9RPU5_9GAMM</name>
<dbReference type="AlphaFoldDB" id="A0AAW9RPU5"/>
<keyword evidence="2" id="KW-0472">Membrane</keyword>
<dbReference type="Gene3D" id="1.25.40.10">
    <property type="entry name" value="Tetratricopeptide repeat domain"/>
    <property type="match status" value="2"/>
</dbReference>
<feature type="transmembrane region" description="Helical" evidence="2">
    <location>
        <begin position="12"/>
        <end position="30"/>
    </location>
</feature>
<evidence type="ECO:0000313" key="4">
    <source>
        <dbReference type="Proteomes" id="UP001359886"/>
    </source>
</evidence>
<proteinExistence type="predicted"/>
<reference evidence="3 4" key="1">
    <citation type="submission" date="2024-02" db="EMBL/GenBank/DDBJ databases">
        <title>A novel Wenzhouxiangellaceae bacterium, isolated from coastal sediments.</title>
        <authorList>
            <person name="Du Z.-J."/>
            <person name="Ye Y.-Q."/>
            <person name="Zhang X.-Y."/>
        </authorList>
    </citation>
    <scope>NUCLEOTIDE SEQUENCE [LARGE SCALE GENOMIC DNA]</scope>
    <source>
        <strain evidence="3 4">CH-27</strain>
    </source>
</reference>
<dbReference type="RefSeq" id="WP_354696898.1">
    <property type="nucleotide sequence ID" value="NZ_JAZHOG010000015.1"/>
</dbReference>
<gene>
    <name evidence="3" type="ORF">V3330_18255</name>
</gene>
<keyword evidence="2" id="KW-1133">Transmembrane helix</keyword>
<evidence type="ECO:0000256" key="1">
    <source>
        <dbReference type="SAM" id="MobiDB-lite"/>
    </source>
</evidence>
<feature type="transmembrane region" description="Helical" evidence="2">
    <location>
        <begin position="42"/>
        <end position="65"/>
    </location>
</feature>
<dbReference type="EMBL" id="JAZHOG010000015">
    <property type="protein sequence ID" value="MEJ8569576.1"/>
    <property type="molecule type" value="Genomic_DNA"/>
</dbReference>
<feature type="transmembrane region" description="Helical" evidence="2">
    <location>
        <begin position="95"/>
        <end position="113"/>
    </location>
</feature>
<accession>A0AAW9RPU5</accession>
<keyword evidence="4" id="KW-1185">Reference proteome</keyword>
<dbReference type="PANTHER" id="PTHR12558:SF33">
    <property type="entry name" value="BLL7664 PROTEIN"/>
    <property type="match status" value="1"/>
</dbReference>
<dbReference type="InterPro" id="IPR011990">
    <property type="entry name" value="TPR-like_helical_dom_sf"/>
</dbReference>
<keyword evidence="2" id="KW-0812">Transmembrane</keyword>
<feature type="compositionally biased region" description="Low complexity" evidence="1">
    <location>
        <begin position="121"/>
        <end position="137"/>
    </location>
</feature>